<evidence type="ECO:0000256" key="1">
    <source>
        <dbReference type="SAM" id="Phobius"/>
    </source>
</evidence>
<accession>A0A3P7NDV6</accession>
<protein>
    <submittedName>
        <fullName evidence="2">Uncharacterized protein</fullName>
    </submittedName>
</protein>
<dbReference type="Proteomes" id="UP000281553">
    <property type="component" value="Unassembled WGS sequence"/>
</dbReference>
<name>A0A3P7NDV6_DIBLA</name>
<sequence length="49" mass="5506">MLALAVDRVCFWVNLLVIVVSGLGMLIPTSFSHEKEDIIQMFDKIRANA</sequence>
<evidence type="ECO:0000313" key="3">
    <source>
        <dbReference type="Proteomes" id="UP000281553"/>
    </source>
</evidence>
<proteinExistence type="predicted"/>
<keyword evidence="1" id="KW-0812">Transmembrane</keyword>
<reference evidence="2 3" key="1">
    <citation type="submission" date="2018-11" db="EMBL/GenBank/DDBJ databases">
        <authorList>
            <consortium name="Pathogen Informatics"/>
        </authorList>
    </citation>
    <scope>NUCLEOTIDE SEQUENCE [LARGE SCALE GENOMIC DNA]</scope>
</reference>
<gene>
    <name evidence="2" type="ORF">DILT_LOCUS15365</name>
</gene>
<dbReference type="OrthoDB" id="5975154at2759"/>
<organism evidence="2 3">
    <name type="scientific">Dibothriocephalus latus</name>
    <name type="common">Fish tapeworm</name>
    <name type="synonym">Diphyllobothrium latum</name>
    <dbReference type="NCBI Taxonomy" id="60516"/>
    <lineage>
        <taxon>Eukaryota</taxon>
        <taxon>Metazoa</taxon>
        <taxon>Spiralia</taxon>
        <taxon>Lophotrochozoa</taxon>
        <taxon>Platyhelminthes</taxon>
        <taxon>Cestoda</taxon>
        <taxon>Eucestoda</taxon>
        <taxon>Diphyllobothriidea</taxon>
        <taxon>Diphyllobothriidae</taxon>
        <taxon>Dibothriocephalus</taxon>
    </lineage>
</organism>
<keyword evidence="1" id="KW-0472">Membrane</keyword>
<evidence type="ECO:0000313" key="2">
    <source>
        <dbReference type="EMBL" id="VDN29421.1"/>
    </source>
</evidence>
<feature type="transmembrane region" description="Helical" evidence="1">
    <location>
        <begin position="12"/>
        <end position="31"/>
    </location>
</feature>
<keyword evidence="3" id="KW-1185">Reference proteome</keyword>
<dbReference type="AlphaFoldDB" id="A0A3P7NDV6"/>
<keyword evidence="1" id="KW-1133">Transmembrane helix</keyword>
<dbReference type="EMBL" id="UYRU01078722">
    <property type="protein sequence ID" value="VDN29421.1"/>
    <property type="molecule type" value="Genomic_DNA"/>
</dbReference>